<gene>
    <name evidence="1" type="ORF">F7R15_26960</name>
</gene>
<accession>A0A6H9RDX1</accession>
<organism evidence="1 2">
    <name type="scientific">Pseudomonas reinekei</name>
    <dbReference type="NCBI Taxonomy" id="395598"/>
    <lineage>
        <taxon>Bacteria</taxon>
        <taxon>Pseudomonadati</taxon>
        <taxon>Pseudomonadota</taxon>
        <taxon>Gammaproteobacteria</taxon>
        <taxon>Pseudomonadales</taxon>
        <taxon>Pseudomonadaceae</taxon>
        <taxon>Pseudomonas</taxon>
    </lineage>
</organism>
<proteinExistence type="predicted"/>
<protein>
    <recommendedName>
        <fullName evidence="3">Tir chaperone protein (CesT) family protein</fullName>
    </recommendedName>
</protein>
<comment type="caution">
    <text evidence="1">The sequence shown here is derived from an EMBL/GenBank/DDBJ whole genome shotgun (WGS) entry which is preliminary data.</text>
</comment>
<dbReference type="AlphaFoldDB" id="A0A6H9RDX1"/>
<evidence type="ECO:0000313" key="1">
    <source>
        <dbReference type="EMBL" id="KAB0480874.1"/>
    </source>
</evidence>
<reference evidence="1 2" key="1">
    <citation type="submission" date="2019-09" db="EMBL/GenBank/DDBJ databases">
        <title>Draft genome sequences of 48 bacterial type strains from the CCUG.</title>
        <authorList>
            <person name="Tunovic T."/>
            <person name="Pineiro-Iglesias B."/>
            <person name="Unosson C."/>
            <person name="Inganas E."/>
            <person name="Ohlen M."/>
            <person name="Cardew S."/>
            <person name="Jensie-Markopoulos S."/>
            <person name="Salva-Serra F."/>
            <person name="Jaen-Luchoro D."/>
            <person name="Karlsson R."/>
            <person name="Svensson-Stadler L."/>
            <person name="Chun J."/>
            <person name="Moore E."/>
        </authorList>
    </citation>
    <scope>NUCLEOTIDE SEQUENCE [LARGE SCALE GENOMIC DNA]</scope>
    <source>
        <strain evidence="1 2">CCUG 53116</strain>
    </source>
</reference>
<name>A0A6H9RDX1_PSERE</name>
<dbReference type="EMBL" id="VZPS01000027">
    <property type="protein sequence ID" value="KAB0480874.1"/>
    <property type="molecule type" value="Genomic_DNA"/>
</dbReference>
<dbReference type="RefSeq" id="WP_139315806.1">
    <property type="nucleotide sequence ID" value="NZ_LT629709.1"/>
</dbReference>
<evidence type="ECO:0000313" key="2">
    <source>
        <dbReference type="Proteomes" id="UP000460142"/>
    </source>
</evidence>
<evidence type="ECO:0008006" key="3">
    <source>
        <dbReference type="Google" id="ProtNLM"/>
    </source>
</evidence>
<dbReference type="Proteomes" id="UP000460142">
    <property type="component" value="Unassembled WGS sequence"/>
</dbReference>
<sequence length="139" mass="15691">MGDALTMSVKFIIDQFVEKIEERFGTRNLRGDECCSVELSLEDGNFFCLDFDAMGTALMMFLFRLPVVKTEMELQIINEALDPQWGDLVGSVVEVRERDLAYFSMVESTSLCAESLMANLIKMISGRKKIIECLAGTIR</sequence>